<name>A0ABV0F751_9ENTE</name>
<dbReference type="PANTHER" id="PTHR10584:SF166">
    <property type="entry name" value="RIBOKINASE"/>
    <property type="match status" value="1"/>
</dbReference>
<dbReference type="Pfam" id="PF00294">
    <property type="entry name" value="PfkB"/>
    <property type="match status" value="1"/>
</dbReference>
<sequence length="303" mass="31718">MTVLVIGSLNMDIVMEVAHMPAIGETVLGDEVNYFFGGKGANQAVACAKMGEAVSLVGKVGNDTFGDKLLIHMNMAQVEMSQVKREATALTGTAAIMKLPEDNAIVVLPGANQLVTPADLKDEMLAKADVLLAQLEIPPATVLDALQRGKSKGLVTILNPAPYTDEVQGMLPYLDYITPNETEFGRMIGSKRGVYEVETAMLAWAQTHKTHLIVTRGGAGVSYVCDGTVKTVVAPKVAVADTTGAGDTFNGILAAALAKGENLDAAVKKATYGATLSVTKMGAQSAMPTPKQLADLIAQTEAK</sequence>
<keyword evidence="8 12" id="KW-0067">ATP-binding</keyword>
<dbReference type="InterPro" id="IPR011611">
    <property type="entry name" value="PfkB_dom"/>
</dbReference>
<accession>A0ABV0F751</accession>
<evidence type="ECO:0000256" key="5">
    <source>
        <dbReference type="ARBA" id="ARBA00022723"/>
    </source>
</evidence>
<keyword evidence="12" id="KW-0963">Cytoplasm</keyword>
<keyword evidence="7 12" id="KW-0418">Kinase</keyword>
<comment type="activity regulation">
    <text evidence="12">Activated by a monovalent cation that binds near, but not in, the active site. The most likely occupant of the site in vivo is potassium. Ion binding induces a conformational change that may alter substrate affinity.</text>
</comment>
<comment type="caution">
    <text evidence="14">The sequence shown here is derived from an EMBL/GenBank/DDBJ whole genome shotgun (WGS) entry which is preliminary data.</text>
</comment>
<feature type="binding site" evidence="12">
    <location>
        <position position="241"/>
    </location>
    <ligand>
        <name>K(+)</name>
        <dbReference type="ChEBI" id="CHEBI:29103"/>
    </ligand>
</feature>
<dbReference type="EC" id="2.7.1.15" evidence="2 12"/>
<feature type="binding site" evidence="12">
    <location>
        <position position="180"/>
    </location>
    <ligand>
        <name>ATP</name>
        <dbReference type="ChEBI" id="CHEBI:30616"/>
    </ligand>
</feature>
<feature type="binding site" evidence="12">
    <location>
        <position position="280"/>
    </location>
    <ligand>
        <name>K(+)</name>
        <dbReference type="ChEBI" id="CHEBI:29103"/>
    </ligand>
</feature>
<comment type="similarity">
    <text evidence="1">Belongs to the carbohydrate kinase pfkB family.</text>
</comment>
<feature type="binding site" evidence="12">
    <location>
        <position position="136"/>
    </location>
    <ligand>
        <name>substrate</name>
    </ligand>
</feature>
<keyword evidence="5 12" id="KW-0479">Metal-binding</keyword>
<dbReference type="InterPro" id="IPR002173">
    <property type="entry name" value="Carboh/pur_kinase_PfkB_CS"/>
</dbReference>
<dbReference type="EMBL" id="MAEI02000001">
    <property type="protein sequence ID" value="MEO1782451.1"/>
    <property type="molecule type" value="Genomic_DNA"/>
</dbReference>
<dbReference type="InterPro" id="IPR011877">
    <property type="entry name" value="Ribokinase"/>
</dbReference>
<feature type="binding site" evidence="12">
    <location>
        <position position="247"/>
    </location>
    <ligand>
        <name>substrate</name>
    </ligand>
</feature>
<evidence type="ECO:0000313" key="14">
    <source>
        <dbReference type="EMBL" id="MEO1782451.1"/>
    </source>
</evidence>
<comment type="cofactor">
    <cofactor evidence="12">
        <name>Mg(2+)</name>
        <dbReference type="ChEBI" id="CHEBI:18420"/>
    </cofactor>
    <text evidence="12">Requires a divalent cation, most likely magnesium in vivo, as an electrophilic catalyst to aid phosphoryl group transfer. It is the chelate of the metal and the nucleotide that is the actual substrate.</text>
</comment>
<proteinExistence type="inferred from homology"/>
<feature type="binding site" evidence="12">
    <location>
        <position position="277"/>
    </location>
    <ligand>
        <name>K(+)</name>
        <dbReference type="ChEBI" id="CHEBI:29103"/>
    </ligand>
</feature>
<gene>
    <name evidence="12" type="primary">rbsK</name>
    <name evidence="14" type="ORF">BAU18_002045</name>
</gene>
<keyword evidence="9 12" id="KW-0460">Magnesium</keyword>
<keyword evidence="15" id="KW-1185">Reference proteome</keyword>
<evidence type="ECO:0000313" key="15">
    <source>
        <dbReference type="Proteomes" id="UP001429357"/>
    </source>
</evidence>
<evidence type="ECO:0000256" key="11">
    <source>
        <dbReference type="ARBA" id="ARBA00023277"/>
    </source>
</evidence>
<comment type="caution">
    <text evidence="12">Lacks conserved residue(s) required for the propagation of feature annotation.</text>
</comment>
<evidence type="ECO:0000256" key="8">
    <source>
        <dbReference type="ARBA" id="ARBA00022840"/>
    </source>
</evidence>
<evidence type="ECO:0000256" key="4">
    <source>
        <dbReference type="ARBA" id="ARBA00022679"/>
    </source>
</evidence>
<feature type="domain" description="Carbohydrate kinase PfkB" evidence="13">
    <location>
        <begin position="3"/>
        <end position="289"/>
    </location>
</feature>
<evidence type="ECO:0000259" key="13">
    <source>
        <dbReference type="Pfam" id="PF00294"/>
    </source>
</evidence>
<organism evidence="14 15">
    <name type="scientific">Enterococcus diestrammenae</name>
    <dbReference type="NCBI Taxonomy" id="1155073"/>
    <lineage>
        <taxon>Bacteria</taxon>
        <taxon>Bacillati</taxon>
        <taxon>Bacillota</taxon>
        <taxon>Bacilli</taxon>
        <taxon>Lactobacillales</taxon>
        <taxon>Enterococcaceae</taxon>
        <taxon>Enterococcus</taxon>
    </lineage>
</organism>
<comment type="subunit">
    <text evidence="12">Homodimer.</text>
</comment>
<dbReference type="Proteomes" id="UP001429357">
    <property type="component" value="Unassembled WGS sequence"/>
</dbReference>
<comment type="subcellular location">
    <subcellularLocation>
        <location evidence="12">Cytoplasm</location>
    </subcellularLocation>
</comment>
<evidence type="ECO:0000256" key="3">
    <source>
        <dbReference type="ARBA" id="ARBA00016943"/>
    </source>
</evidence>
<feature type="active site" description="Proton acceptor" evidence="12">
    <location>
        <position position="247"/>
    </location>
</feature>
<keyword evidence="4 12" id="KW-0808">Transferase</keyword>
<comment type="pathway">
    <text evidence="12">Carbohydrate metabolism; D-ribose degradation; D-ribose 5-phosphate from beta-D-ribopyranose: step 2/2.</text>
</comment>
<dbReference type="InterPro" id="IPR002139">
    <property type="entry name" value="Ribo/fructo_kinase"/>
</dbReference>
<feature type="binding site" evidence="12">
    <location>
        <begin position="10"/>
        <end position="12"/>
    </location>
    <ligand>
        <name>substrate</name>
    </ligand>
</feature>
<evidence type="ECO:0000256" key="10">
    <source>
        <dbReference type="ARBA" id="ARBA00022958"/>
    </source>
</evidence>
<evidence type="ECO:0000256" key="9">
    <source>
        <dbReference type="ARBA" id="ARBA00022842"/>
    </source>
</evidence>
<reference evidence="14" key="2">
    <citation type="submission" date="2024-02" db="EMBL/GenBank/DDBJ databases">
        <title>The Genome Sequence of Enterococcus diestrammenae JM9A.</title>
        <authorList>
            <person name="Earl A."/>
            <person name="Manson A."/>
            <person name="Gilmore M."/>
            <person name="Sanders J."/>
            <person name="Shea T."/>
            <person name="Howe W."/>
            <person name="Livny J."/>
            <person name="Cuomo C."/>
            <person name="Neafsey D."/>
            <person name="Birren B."/>
        </authorList>
    </citation>
    <scope>NUCLEOTIDE SEQUENCE</scope>
    <source>
        <strain evidence="14">JM9A</strain>
    </source>
</reference>
<dbReference type="RefSeq" id="WP_161869154.1">
    <property type="nucleotide sequence ID" value="NZ_MAEI02000001.1"/>
</dbReference>
<keyword evidence="6 12" id="KW-0547">Nucleotide-binding</keyword>
<dbReference type="PANTHER" id="PTHR10584">
    <property type="entry name" value="SUGAR KINASE"/>
    <property type="match status" value="1"/>
</dbReference>
<evidence type="ECO:0000256" key="6">
    <source>
        <dbReference type="ARBA" id="ARBA00022741"/>
    </source>
</evidence>
<evidence type="ECO:0000256" key="7">
    <source>
        <dbReference type="ARBA" id="ARBA00022777"/>
    </source>
</evidence>
<protein>
    <recommendedName>
        <fullName evidence="3 12">Ribokinase</fullName>
        <shortName evidence="12">RK</shortName>
        <ecNumber evidence="2 12">2.7.1.15</ecNumber>
    </recommendedName>
</protein>
<comment type="similarity">
    <text evidence="12">Belongs to the carbohydrate kinase PfkB family. Ribokinase subfamily.</text>
</comment>
<evidence type="ECO:0000256" key="2">
    <source>
        <dbReference type="ARBA" id="ARBA00012035"/>
    </source>
</evidence>
<dbReference type="PRINTS" id="PR00990">
    <property type="entry name" value="RIBOKINASE"/>
</dbReference>
<dbReference type="Gene3D" id="3.40.1190.20">
    <property type="match status" value="1"/>
</dbReference>
<dbReference type="SUPFAM" id="SSF53613">
    <property type="entry name" value="Ribokinase-like"/>
    <property type="match status" value="1"/>
</dbReference>
<feature type="binding site" evidence="12">
    <location>
        <position position="282"/>
    </location>
    <ligand>
        <name>K(+)</name>
        <dbReference type="ChEBI" id="CHEBI:29103"/>
    </ligand>
</feature>
<evidence type="ECO:0000256" key="1">
    <source>
        <dbReference type="ARBA" id="ARBA00005380"/>
    </source>
</evidence>
<comment type="catalytic activity">
    <reaction evidence="12">
        <text>D-ribose + ATP = D-ribose 5-phosphate + ADP + H(+)</text>
        <dbReference type="Rhea" id="RHEA:13697"/>
        <dbReference type="ChEBI" id="CHEBI:15378"/>
        <dbReference type="ChEBI" id="CHEBI:30616"/>
        <dbReference type="ChEBI" id="CHEBI:47013"/>
        <dbReference type="ChEBI" id="CHEBI:78346"/>
        <dbReference type="ChEBI" id="CHEBI:456216"/>
        <dbReference type="EC" id="2.7.1.15"/>
    </reaction>
</comment>
<feature type="binding site" evidence="12">
    <location>
        <begin position="215"/>
        <end position="220"/>
    </location>
    <ligand>
        <name>ATP</name>
        <dbReference type="ChEBI" id="CHEBI:30616"/>
    </ligand>
</feature>
<keyword evidence="11 12" id="KW-0119">Carbohydrate metabolism</keyword>
<dbReference type="InterPro" id="IPR029056">
    <property type="entry name" value="Ribokinase-like"/>
</dbReference>
<evidence type="ECO:0000256" key="12">
    <source>
        <dbReference type="HAMAP-Rule" id="MF_01987"/>
    </source>
</evidence>
<dbReference type="CDD" id="cd01174">
    <property type="entry name" value="ribokinase"/>
    <property type="match status" value="1"/>
</dbReference>
<dbReference type="PROSITE" id="PS00583">
    <property type="entry name" value="PFKB_KINASES_1"/>
    <property type="match status" value="1"/>
</dbReference>
<reference evidence="14" key="1">
    <citation type="submission" date="2016-06" db="EMBL/GenBank/DDBJ databases">
        <authorList>
            <person name="Van Tyne D."/>
        </authorList>
    </citation>
    <scope>NUCLEOTIDE SEQUENCE</scope>
    <source>
        <strain evidence="14">JM9A</strain>
    </source>
</reference>
<keyword evidence="10 12" id="KW-0630">Potassium</keyword>
<feature type="binding site" evidence="12">
    <location>
        <begin position="38"/>
        <end position="42"/>
    </location>
    <ligand>
        <name>substrate</name>
    </ligand>
</feature>
<feature type="binding site" evidence="12">
    <location>
        <position position="243"/>
    </location>
    <ligand>
        <name>K(+)</name>
        <dbReference type="ChEBI" id="CHEBI:29103"/>
    </ligand>
</feature>
<comment type="function">
    <text evidence="12">Catalyzes the phosphorylation of ribose at O-5 in a reaction requiring ATP and magnesium. The resulting D-ribose-5-phosphate can then be used either for sythesis of nucleotides, histidine, and tryptophan, or as a component of the pentose phosphate pathway.</text>
</comment>
<dbReference type="HAMAP" id="MF_01987">
    <property type="entry name" value="Ribokinase"/>
    <property type="match status" value="1"/>
</dbReference>
<feature type="binding site" evidence="12">
    <location>
        <begin position="246"/>
        <end position="247"/>
    </location>
    <ligand>
        <name>ATP</name>
        <dbReference type="ChEBI" id="CHEBI:30616"/>
    </ligand>
</feature>